<reference evidence="1 2" key="1">
    <citation type="submission" date="2021-12" db="EMBL/GenBank/DDBJ databases">
        <title>Genome sequencing of bacteria with rrn-lacking chromosome and rrn-plasmid.</title>
        <authorList>
            <person name="Anda M."/>
            <person name="Iwasaki W."/>
        </authorList>
    </citation>
    <scope>NUCLEOTIDE SEQUENCE [LARGE SCALE GENOMIC DNA]</scope>
    <source>
        <strain evidence="1 2">NBRC 15940</strain>
    </source>
</reference>
<gene>
    <name evidence="1" type="ORF">PEDI_09760</name>
</gene>
<accession>A0AAN4VWA9</accession>
<evidence type="ECO:0000313" key="1">
    <source>
        <dbReference type="EMBL" id="GJM60424.1"/>
    </source>
</evidence>
<dbReference type="EMBL" id="BQKE01000001">
    <property type="protein sequence ID" value="GJM60424.1"/>
    <property type="molecule type" value="Genomic_DNA"/>
</dbReference>
<organism evidence="1 2">
    <name type="scientific">Persicobacter diffluens</name>
    <dbReference type="NCBI Taxonomy" id="981"/>
    <lineage>
        <taxon>Bacteria</taxon>
        <taxon>Pseudomonadati</taxon>
        <taxon>Bacteroidota</taxon>
        <taxon>Cytophagia</taxon>
        <taxon>Cytophagales</taxon>
        <taxon>Persicobacteraceae</taxon>
        <taxon>Persicobacter</taxon>
    </lineage>
</organism>
<dbReference type="RefSeq" id="WP_338236174.1">
    <property type="nucleotide sequence ID" value="NZ_BQKE01000001.1"/>
</dbReference>
<protein>
    <recommendedName>
        <fullName evidence="3">Lipoprotein</fullName>
    </recommendedName>
</protein>
<name>A0AAN4VWA9_9BACT</name>
<comment type="caution">
    <text evidence="1">The sequence shown here is derived from an EMBL/GenBank/DDBJ whole genome shotgun (WGS) entry which is preliminary data.</text>
</comment>
<sequence length="284" mass="31416">MKAVYKNILLVLTVSSIGLFSCESAKKDKLANVGVEKTEAQRLATIAEAIPAPSVIPEMIKKTGVDYQQDLINDINKSTEYTSSTTKAAINLGIYAVDVAYLSLYDRSNEALKYMNASVKMTESIGFSSALDYNMINRFEKNMGSKDSLSNIVNDAIGNADAYFVKTNRKTLAALMLGGAFIEGLYISSETINRIPTGKEVPDLIHVMLEQEEAITELVALLDQVEKDDWTMALSNSLEQIKTSYGRLEYKDLPKGQASLKAPTDRSLKLLFRQISAVRNNFIR</sequence>
<evidence type="ECO:0008006" key="3">
    <source>
        <dbReference type="Google" id="ProtNLM"/>
    </source>
</evidence>
<proteinExistence type="predicted"/>
<dbReference type="Proteomes" id="UP001310022">
    <property type="component" value="Unassembled WGS sequence"/>
</dbReference>
<evidence type="ECO:0000313" key="2">
    <source>
        <dbReference type="Proteomes" id="UP001310022"/>
    </source>
</evidence>
<dbReference type="AlphaFoldDB" id="A0AAN4VWA9"/>
<dbReference type="PROSITE" id="PS51257">
    <property type="entry name" value="PROKAR_LIPOPROTEIN"/>
    <property type="match status" value="1"/>
</dbReference>
<keyword evidence="2" id="KW-1185">Reference proteome</keyword>